<feature type="domain" description="ChrR-like cupin" evidence="1">
    <location>
        <begin position="106"/>
        <end position="193"/>
    </location>
</feature>
<sequence>MSEQISHHIPDAIMAAYVAGNLPRPFALVVASHVSMCDECRANLLAHQAAGGAVLEGMAEEKLSGGMRDRVMGALDDAIDVEPEPASRQGIYPGPVVDALSGKPPKWKKLGGGVRQCILDMGNEGSARLLYIPAGRPVPEHSHGGLELTMVLQGGFSDSTGHFDVGDVEVATDDLEHVPMADEGEDCICLAATDAPLRFSAFVPRILQPFFAI</sequence>
<dbReference type="InterPro" id="IPR012807">
    <property type="entry name" value="Anti-sigma_ChrR"/>
</dbReference>
<gene>
    <name evidence="2" type="ORF">KJP28_14520</name>
</gene>
<proteinExistence type="predicted"/>
<dbReference type="RefSeq" id="WP_218393334.1">
    <property type="nucleotide sequence ID" value="NZ_JAHUZE010000003.1"/>
</dbReference>
<dbReference type="Proteomes" id="UP000756530">
    <property type="component" value="Unassembled WGS sequence"/>
</dbReference>
<organism evidence="2 3">
    <name type="scientific">Maritimibacter dapengensis</name>
    <dbReference type="NCBI Taxonomy" id="2836868"/>
    <lineage>
        <taxon>Bacteria</taxon>
        <taxon>Pseudomonadati</taxon>
        <taxon>Pseudomonadota</taxon>
        <taxon>Alphaproteobacteria</taxon>
        <taxon>Rhodobacterales</taxon>
        <taxon>Roseobacteraceae</taxon>
        <taxon>Maritimibacter</taxon>
    </lineage>
</organism>
<keyword evidence="3" id="KW-1185">Reference proteome</keyword>
<dbReference type="Pfam" id="PF12973">
    <property type="entry name" value="Cupin_7"/>
    <property type="match status" value="1"/>
</dbReference>
<dbReference type="NCBIfam" id="TIGR02451">
    <property type="entry name" value="anti_sig_ChrR"/>
    <property type="match status" value="1"/>
</dbReference>
<reference evidence="2 3" key="1">
    <citation type="submission" date="2021-05" db="EMBL/GenBank/DDBJ databases">
        <title>Culturable bacteria isolated from Daya Bay.</title>
        <authorList>
            <person name="Zheng W."/>
            <person name="Yu S."/>
            <person name="Huang Y."/>
        </authorList>
    </citation>
    <scope>NUCLEOTIDE SEQUENCE [LARGE SCALE GENOMIC DNA]</scope>
    <source>
        <strain evidence="2 3">DP4N28-5</strain>
    </source>
</reference>
<evidence type="ECO:0000313" key="2">
    <source>
        <dbReference type="EMBL" id="MBV7380143.1"/>
    </source>
</evidence>
<comment type="caution">
    <text evidence="2">The sequence shown here is derived from an EMBL/GenBank/DDBJ whole genome shotgun (WGS) entry which is preliminary data.</text>
</comment>
<dbReference type="InterPro" id="IPR025979">
    <property type="entry name" value="ChrR-like_cupin_dom"/>
</dbReference>
<evidence type="ECO:0000313" key="3">
    <source>
        <dbReference type="Proteomes" id="UP000756530"/>
    </source>
</evidence>
<protein>
    <submittedName>
        <fullName evidence="2">ChrR family anti-sigma-E factor</fullName>
    </submittedName>
</protein>
<evidence type="ECO:0000259" key="1">
    <source>
        <dbReference type="Pfam" id="PF12973"/>
    </source>
</evidence>
<accession>A0ABS6T4G2</accession>
<dbReference type="CDD" id="cd20301">
    <property type="entry name" value="cupin_ChrR"/>
    <property type="match status" value="1"/>
</dbReference>
<name>A0ABS6T4G2_9RHOB</name>
<dbReference type="EMBL" id="JAHUZE010000003">
    <property type="protein sequence ID" value="MBV7380143.1"/>
    <property type="molecule type" value="Genomic_DNA"/>
</dbReference>